<evidence type="ECO:0000256" key="6">
    <source>
        <dbReference type="ARBA" id="ARBA00022755"/>
    </source>
</evidence>
<dbReference type="PRINTS" id="PR00099">
    <property type="entry name" value="CPSGATASE"/>
</dbReference>
<dbReference type="InterPro" id="IPR022955">
    <property type="entry name" value="GMP_synthase"/>
</dbReference>
<dbReference type="InterPro" id="IPR001674">
    <property type="entry name" value="GMP_synth_C"/>
</dbReference>
<gene>
    <name evidence="9" type="primary">guaA</name>
    <name evidence="12" type="ORF">BAU18_000295</name>
</gene>
<dbReference type="InterPro" id="IPR025777">
    <property type="entry name" value="GMPS_ATP_PPase_dom"/>
</dbReference>
<dbReference type="InterPro" id="IPR004739">
    <property type="entry name" value="GMP_synth_GATase"/>
</dbReference>
<dbReference type="InterPro" id="IPR014729">
    <property type="entry name" value="Rossmann-like_a/b/a_fold"/>
</dbReference>
<keyword evidence="5 9" id="KW-0332">GMP biosynthesis</keyword>
<dbReference type="InterPro" id="IPR017926">
    <property type="entry name" value="GATASE"/>
</dbReference>
<protein>
    <recommendedName>
        <fullName evidence="9">GMP synthase [glutamine-hydrolyzing]</fullName>
        <ecNumber evidence="9">6.3.5.2</ecNumber>
    </recommendedName>
    <alternativeName>
        <fullName evidence="9">GMP synthetase</fullName>
    </alternativeName>
    <alternativeName>
        <fullName evidence="9">Glutamine amidotransferase</fullName>
    </alternativeName>
</protein>
<feature type="active site" evidence="9">
    <location>
        <position position="179"/>
    </location>
</feature>
<dbReference type="NCBIfam" id="NF000848">
    <property type="entry name" value="PRK00074.1"/>
    <property type="match status" value="1"/>
</dbReference>
<feature type="binding site" evidence="10">
    <location>
        <begin position="231"/>
        <end position="237"/>
    </location>
    <ligand>
        <name>ATP</name>
        <dbReference type="ChEBI" id="CHEBI:30616"/>
    </ligand>
</feature>
<feature type="active site" evidence="9">
    <location>
        <position position="177"/>
    </location>
</feature>
<evidence type="ECO:0000256" key="5">
    <source>
        <dbReference type="ARBA" id="ARBA00022749"/>
    </source>
</evidence>
<dbReference type="EC" id="6.3.5.2" evidence="9"/>
<feature type="domain" description="GMPS ATP-PPase" evidence="11">
    <location>
        <begin position="204"/>
        <end position="396"/>
    </location>
</feature>
<dbReference type="HAMAP" id="MF_00344">
    <property type="entry name" value="GMP_synthase"/>
    <property type="match status" value="1"/>
</dbReference>
<keyword evidence="13" id="KW-1185">Reference proteome</keyword>
<keyword evidence="3 9" id="KW-0436">Ligase</keyword>
<dbReference type="PANTHER" id="PTHR11922">
    <property type="entry name" value="GMP SYNTHASE-RELATED"/>
    <property type="match status" value="1"/>
</dbReference>
<reference evidence="12" key="2">
    <citation type="submission" date="2024-02" db="EMBL/GenBank/DDBJ databases">
        <title>The Genome Sequence of Enterococcus diestrammenae JM9A.</title>
        <authorList>
            <person name="Earl A."/>
            <person name="Manson A."/>
            <person name="Gilmore M."/>
            <person name="Sanders J."/>
            <person name="Shea T."/>
            <person name="Howe W."/>
            <person name="Livny J."/>
            <person name="Cuomo C."/>
            <person name="Neafsey D."/>
            <person name="Birren B."/>
        </authorList>
    </citation>
    <scope>NUCLEOTIDE SEQUENCE</scope>
    <source>
        <strain evidence="12">JM9A</strain>
    </source>
</reference>
<dbReference type="PROSITE" id="PS51273">
    <property type="entry name" value="GATASE_TYPE_1"/>
    <property type="match status" value="1"/>
</dbReference>
<keyword evidence="7 9" id="KW-0067">ATP-binding</keyword>
<dbReference type="SUPFAM" id="SSF52317">
    <property type="entry name" value="Class I glutamine amidotransferase-like"/>
    <property type="match status" value="1"/>
</dbReference>
<keyword evidence="8 9" id="KW-0315">Glutamine amidotransferase</keyword>
<dbReference type="RefSeq" id="WP_161868992.1">
    <property type="nucleotide sequence ID" value="NZ_MAEI02000001.1"/>
</dbReference>
<evidence type="ECO:0000256" key="9">
    <source>
        <dbReference type="HAMAP-Rule" id="MF_00344"/>
    </source>
</evidence>
<evidence type="ECO:0000256" key="4">
    <source>
        <dbReference type="ARBA" id="ARBA00022741"/>
    </source>
</evidence>
<dbReference type="EMBL" id="MAEI02000001">
    <property type="protein sequence ID" value="MEO1780744.1"/>
    <property type="molecule type" value="Genomic_DNA"/>
</dbReference>
<evidence type="ECO:0000256" key="7">
    <source>
        <dbReference type="ARBA" id="ARBA00022840"/>
    </source>
</evidence>
<dbReference type="InterPro" id="IPR022310">
    <property type="entry name" value="NAD/GMP_synthase"/>
</dbReference>
<dbReference type="InterPro" id="IPR029062">
    <property type="entry name" value="Class_I_gatase-like"/>
</dbReference>
<dbReference type="Pfam" id="PF02540">
    <property type="entry name" value="NAD_synthase"/>
    <property type="match status" value="1"/>
</dbReference>
<comment type="subunit">
    <text evidence="9">Homodimer.</text>
</comment>
<evidence type="ECO:0000313" key="13">
    <source>
        <dbReference type="Proteomes" id="UP001429357"/>
    </source>
</evidence>
<evidence type="ECO:0000259" key="11">
    <source>
        <dbReference type="PROSITE" id="PS51553"/>
    </source>
</evidence>
<proteinExistence type="inferred from homology"/>
<dbReference type="Pfam" id="PF00117">
    <property type="entry name" value="GATase"/>
    <property type="match status" value="1"/>
</dbReference>
<dbReference type="PROSITE" id="PS51553">
    <property type="entry name" value="GMPS_ATP_PPASE"/>
    <property type="match status" value="1"/>
</dbReference>
<dbReference type="Gene3D" id="3.40.50.620">
    <property type="entry name" value="HUPs"/>
    <property type="match status" value="1"/>
</dbReference>
<comment type="caution">
    <text evidence="12">The sequence shown here is derived from an EMBL/GenBank/DDBJ whole genome shotgun (WGS) entry which is preliminary data.</text>
</comment>
<dbReference type="PRINTS" id="PR00096">
    <property type="entry name" value="GATASE"/>
</dbReference>
<comment type="pathway">
    <text evidence="2 9">Purine metabolism; GMP biosynthesis; GMP from XMP (L-Gln route): step 1/1.</text>
</comment>
<dbReference type="PRINTS" id="PR00097">
    <property type="entry name" value="ANTSNTHASEII"/>
</dbReference>
<dbReference type="Pfam" id="PF00958">
    <property type="entry name" value="GMP_synt_C"/>
    <property type="match status" value="1"/>
</dbReference>
<reference evidence="12" key="1">
    <citation type="submission" date="2016-06" db="EMBL/GenBank/DDBJ databases">
        <authorList>
            <person name="Van Tyne D."/>
        </authorList>
    </citation>
    <scope>NUCLEOTIDE SEQUENCE</scope>
    <source>
        <strain evidence="12">JM9A</strain>
    </source>
</reference>
<dbReference type="PANTHER" id="PTHR11922:SF2">
    <property type="entry name" value="GMP SYNTHASE [GLUTAMINE-HYDROLYZING]"/>
    <property type="match status" value="1"/>
</dbReference>
<comment type="function">
    <text evidence="1 9">Catalyzes the synthesis of GMP from XMP.</text>
</comment>
<sequence length="521" mass="57434">MTNVDNMPEVEKIIVLDYGSQYNQLITRRIREFGVFSELLSHRITADEVKAMAPKGIILSGGPNSVYDEGAFGIDEEIFELGIPILGICYGMQLMTDRSGGKVEAAHNREYGKAELEVLTDDAVLFAGTPKKQIVWMSHGDLVTQAPTGFEVVGTSADCPIAAIQNLDKKQFGIQFHAEVRNSEYGNELLKHFALDVCHCKGDWSMDNFIDLQVAKIREQVGDKKVLLGLSGGVDSSVVGVLLQKAIGDQLTSIFVDHGLLRKGEGDQVMETLGGKFGLNIIRVDAKERFLSKLAGVSDPEQKRKIIGNEFVYLFDDEATKLAGKEGISFLAQGTLYTDVIESGTETAQTIKSHHNVGGLPEDMQFELIEPLNTLFKDEVRALGTQLGMPDDIVWRQPFPGPGLGIRVLGEITEDKLEIVRESDAILREEIATAGLDRDIWQYFTVLPGIRSVGVMGDGRTYDYTVGIRAVTSIDGMTADFARIPWDVLQKISVRIVNEVAHVNRIVYDITSKPPATVEWE</sequence>
<dbReference type="NCBIfam" id="TIGR00884">
    <property type="entry name" value="guaA_Cterm"/>
    <property type="match status" value="1"/>
</dbReference>
<evidence type="ECO:0000256" key="10">
    <source>
        <dbReference type="PROSITE-ProRule" id="PRU00886"/>
    </source>
</evidence>
<dbReference type="Proteomes" id="UP001429357">
    <property type="component" value="Unassembled WGS sequence"/>
</dbReference>
<dbReference type="CDD" id="cd01997">
    <property type="entry name" value="GMP_synthase_C"/>
    <property type="match status" value="1"/>
</dbReference>
<dbReference type="CDD" id="cd01742">
    <property type="entry name" value="GATase1_GMP_Synthase"/>
    <property type="match status" value="1"/>
</dbReference>
<evidence type="ECO:0000256" key="3">
    <source>
        <dbReference type="ARBA" id="ARBA00022598"/>
    </source>
</evidence>
<dbReference type="Gene3D" id="3.40.50.880">
    <property type="match status" value="1"/>
</dbReference>
<evidence type="ECO:0000256" key="8">
    <source>
        <dbReference type="ARBA" id="ARBA00022962"/>
    </source>
</evidence>
<keyword evidence="6 9" id="KW-0658">Purine biosynthesis</keyword>
<comment type="catalytic activity">
    <reaction evidence="9">
        <text>XMP + L-glutamine + ATP + H2O = GMP + L-glutamate + AMP + diphosphate + 2 H(+)</text>
        <dbReference type="Rhea" id="RHEA:11680"/>
        <dbReference type="ChEBI" id="CHEBI:15377"/>
        <dbReference type="ChEBI" id="CHEBI:15378"/>
        <dbReference type="ChEBI" id="CHEBI:29985"/>
        <dbReference type="ChEBI" id="CHEBI:30616"/>
        <dbReference type="ChEBI" id="CHEBI:33019"/>
        <dbReference type="ChEBI" id="CHEBI:57464"/>
        <dbReference type="ChEBI" id="CHEBI:58115"/>
        <dbReference type="ChEBI" id="CHEBI:58359"/>
        <dbReference type="ChEBI" id="CHEBI:456215"/>
        <dbReference type="EC" id="6.3.5.2"/>
    </reaction>
</comment>
<evidence type="ECO:0000256" key="1">
    <source>
        <dbReference type="ARBA" id="ARBA00002332"/>
    </source>
</evidence>
<dbReference type="Gene3D" id="3.30.300.10">
    <property type="match status" value="1"/>
</dbReference>
<feature type="active site" description="Nucleophile" evidence="9">
    <location>
        <position position="89"/>
    </location>
</feature>
<evidence type="ECO:0000313" key="12">
    <source>
        <dbReference type="EMBL" id="MEO1780744.1"/>
    </source>
</evidence>
<evidence type="ECO:0000256" key="2">
    <source>
        <dbReference type="ARBA" id="ARBA00005153"/>
    </source>
</evidence>
<keyword evidence="4 9" id="KW-0547">Nucleotide-binding</keyword>
<accession>A0ABV0EY80</accession>
<organism evidence="12 13">
    <name type="scientific">Enterococcus diestrammenae</name>
    <dbReference type="NCBI Taxonomy" id="1155073"/>
    <lineage>
        <taxon>Bacteria</taxon>
        <taxon>Bacillati</taxon>
        <taxon>Bacillota</taxon>
        <taxon>Bacilli</taxon>
        <taxon>Lactobacillales</taxon>
        <taxon>Enterococcaceae</taxon>
        <taxon>Enterococcus</taxon>
    </lineage>
</organism>
<name>A0ABV0EY80_9ENTE</name>
<dbReference type="SUPFAM" id="SSF52402">
    <property type="entry name" value="Adenine nucleotide alpha hydrolases-like"/>
    <property type="match status" value="1"/>
</dbReference>
<dbReference type="NCBIfam" id="TIGR00888">
    <property type="entry name" value="guaA_Nterm"/>
    <property type="match status" value="1"/>
</dbReference>